<keyword evidence="2" id="KW-1185">Reference proteome</keyword>
<evidence type="ECO:0000313" key="1">
    <source>
        <dbReference type="EMBL" id="GBM21072.1"/>
    </source>
</evidence>
<gene>
    <name evidence="1" type="ORF">AVEN_200762_1</name>
</gene>
<name>A0A4Y2DVZ3_ARAVE</name>
<comment type="caution">
    <text evidence="1">The sequence shown here is derived from an EMBL/GenBank/DDBJ whole genome shotgun (WGS) entry which is preliminary data.</text>
</comment>
<organism evidence="1 2">
    <name type="scientific">Araneus ventricosus</name>
    <name type="common">Orbweaver spider</name>
    <name type="synonym">Epeira ventricosa</name>
    <dbReference type="NCBI Taxonomy" id="182803"/>
    <lineage>
        <taxon>Eukaryota</taxon>
        <taxon>Metazoa</taxon>
        <taxon>Ecdysozoa</taxon>
        <taxon>Arthropoda</taxon>
        <taxon>Chelicerata</taxon>
        <taxon>Arachnida</taxon>
        <taxon>Araneae</taxon>
        <taxon>Araneomorphae</taxon>
        <taxon>Entelegynae</taxon>
        <taxon>Araneoidea</taxon>
        <taxon>Araneidae</taxon>
        <taxon>Araneus</taxon>
    </lineage>
</organism>
<proteinExistence type="predicted"/>
<accession>A0A4Y2DVZ3</accession>
<dbReference type="AlphaFoldDB" id="A0A4Y2DVZ3"/>
<protein>
    <submittedName>
        <fullName evidence="1">Uncharacterized protein</fullName>
    </submittedName>
</protein>
<dbReference type="Proteomes" id="UP000499080">
    <property type="component" value="Unassembled WGS sequence"/>
</dbReference>
<dbReference type="EMBL" id="BGPR01000453">
    <property type="protein sequence ID" value="GBM21072.1"/>
    <property type="molecule type" value="Genomic_DNA"/>
</dbReference>
<evidence type="ECO:0000313" key="2">
    <source>
        <dbReference type="Proteomes" id="UP000499080"/>
    </source>
</evidence>
<sequence length="136" mass="15375">MTSNVLFIFPKYCYVSSLLSAFLSSVVCHHAGIPALSGSHLEKTPVFLVWFMFCRCLLFELCQQIPSLAFVPRSRLANGSRLPAGISAQLKEVRFDILKSILTLSRPFPFQQRKCKPQCSRCVSGAFFLQRINKNK</sequence>
<reference evidence="1 2" key="1">
    <citation type="journal article" date="2019" name="Sci. Rep.">
        <title>Orb-weaving spider Araneus ventricosus genome elucidates the spidroin gene catalogue.</title>
        <authorList>
            <person name="Kono N."/>
            <person name="Nakamura H."/>
            <person name="Ohtoshi R."/>
            <person name="Moran D.A.P."/>
            <person name="Shinohara A."/>
            <person name="Yoshida Y."/>
            <person name="Fujiwara M."/>
            <person name="Mori M."/>
            <person name="Tomita M."/>
            <person name="Arakawa K."/>
        </authorList>
    </citation>
    <scope>NUCLEOTIDE SEQUENCE [LARGE SCALE GENOMIC DNA]</scope>
</reference>